<feature type="region of interest" description="Disordered" evidence="1">
    <location>
        <begin position="978"/>
        <end position="1045"/>
    </location>
</feature>
<accession>A0ABT5HYJ5</accession>
<keyword evidence="4" id="KW-1185">Reference proteome</keyword>
<dbReference type="EMBL" id="JAQQKX010000012">
    <property type="protein sequence ID" value="MDC7684516.1"/>
    <property type="molecule type" value="Genomic_DNA"/>
</dbReference>
<feature type="compositionally biased region" description="Basic and acidic residues" evidence="1">
    <location>
        <begin position="988"/>
        <end position="1010"/>
    </location>
</feature>
<gene>
    <name evidence="3" type="primary">mobF</name>
    <name evidence="3" type="ORF">PQU92_14625</name>
</gene>
<dbReference type="NCBIfam" id="NF041492">
    <property type="entry name" value="MobF"/>
    <property type="match status" value="1"/>
</dbReference>
<dbReference type="Pfam" id="PF13604">
    <property type="entry name" value="AAA_30"/>
    <property type="match status" value="1"/>
</dbReference>
<dbReference type="InterPro" id="IPR014862">
    <property type="entry name" value="TrwC"/>
</dbReference>
<evidence type="ECO:0000259" key="2">
    <source>
        <dbReference type="Pfam" id="PF08751"/>
    </source>
</evidence>
<reference evidence="3 4" key="1">
    <citation type="submission" date="2023-01" db="EMBL/GenBank/DDBJ databases">
        <title>Novel species of the genus Asticcacaulis isolated from rivers.</title>
        <authorList>
            <person name="Lu H."/>
        </authorList>
    </citation>
    <scope>NUCLEOTIDE SEQUENCE [LARGE SCALE GENOMIC DNA]</scope>
    <source>
        <strain evidence="3 4">BYS171W</strain>
    </source>
</reference>
<dbReference type="InterPro" id="IPR027417">
    <property type="entry name" value="P-loop_NTPase"/>
</dbReference>
<dbReference type="SUPFAM" id="SSF52540">
    <property type="entry name" value="P-loop containing nucleoside triphosphate hydrolases"/>
    <property type="match status" value="2"/>
</dbReference>
<feature type="region of interest" description="Disordered" evidence="1">
    <location>
        <begin position="76"/>
        <end position="99"/>
    </location>
</feature>
<comment type="caution">
    <text evidence="3">The sequence shown here is derived from an EMBL/GenBank/DDBJ whole genome shotgun (WGS) entry which is preliminary data.</text>
</comment>
<dbReference type="Pfam" id="PF08751">
    <property type="entry name" value="TrwC"/>
    <property type="match status" value="1"/>
</dbReference>
<evidence type="ECO:0000313" key="3">
    <source>
        <dbReference type="EMBL" id="MDC7684516.1"/>
    </source>
</evidence>
<dbReference type="Gene3D" id="2.30.30.940">
    <property type="match status" value="1"/>
</dbReference>
<dbReference type="Gene3D" id="3.40.50.300">
    <property type="entry name" value="P-loop containing nucleotide triphosphate hydrolases"/>
    <property type="match status" value="2"/>
</dbReference>
<feature type="compositionally biased region" description="Basic and acidic residues" evidence="1">
    <location>
        <begin position="1018"/>
        <end position="1037"/>
    </location>
</feature>
<dbReference type="Proteomes" id="UP001214854">
    <property type="component" value="Unassembled WGS sequence"/>
</dbReference>
<protein>
    <submittedName>
        <fullName evidence="3">MobF family relaxase</fullName>
    </submittedName>
</protein>
<organism evidence="3 4">
    <name type="scientific">Asticcacaulis aquaticus</name>
    <dbReference type="NCBI Taxonomy" id="2984212"/>
    <lineage>
        <taxon>Bacteria</taxon>
        <taxon>Pseudomonadati</taxon>
        <taxon>Pseudomonadota</taxon>
        <taxon>Alphaproteobacteria</taxon>
        <taxon>Caulobacterales</taxon>
        <taxon>Caulobacteraceae</taxon>
        <taxon>Asticcacaulis</taxon>
    </lineage>
</organism>
<name>A0ABT5HYJ5_9CAUL</name>
<evidence type="ECO:0000313" key="4">
    <source>
        <dbReference type="Proteomes" id="UP001214854"/>
    </source>
</evidence>
<sequence>MLKITRLKSASRSGDYYGKDDYYVTGEANTPNLRWGGEGATLLGLVGEANSLDFKKVLKGINPDPNGPALSKADEALREQAGSSGESEAGKTIPKHAPGWDMTFSATKSASIMALVAGDERIQAAFNRSVQTTMDYAEKHFSITRQRTEGGAPKQMLTGNFTYATTSHSMSRAGDPEMHNHVVLANATRMADGTWRALETDPLYKHQQFLGNVQKAEFAHELQKLGYNLVQGKTQGTWEIAEFSAAHRAENGKTGIGPADLLIETFSKRHVEIMGKIKAAEADKGRELSKGERQTLILKDRPQKLLTDREVQQALWKEVAKDAGVDLDQIASAAKTREVGQDLTPQRKGDIGLAGKVMAYIDEKVLGRTRDLSAEASLALGLRSQERQSTIFTPYAVIFDAMLANGNRHRIQDYQATGFLQRPEIVKADKEKLAHITTRRAIAMEDAIVERVIRSEARSKNFTPEATDRAMYGIVAEGKALAPNTQQAAVVQHVLTDGARYSVIHGSAGTGKTTTFDLVRQTLDRLSGGQVEIVALAPTHKAKGELADRAGIATDTVQMFLLQQQKGSGQIVPSGQMANLKGKWLLVDEGSMLSNVQMDRIIDVAERAGVDKVIFSFDERQLAAMEAGAPARLAMHAGASTVYLKDNIRQADMPVLRAGIMKMADGKPWEALPSIRPYVLETQSNDDQILARAAVAKWQEMGPDTKVVVGTNKMRGIANAMIRAELQDMGLVGREDVAHKTYVSENRTPEQLGMITGYALGQRIIFHKADEANRIGRHTVHSVVGIDMRTNRLTLESAAYGKRSYSLAGLTSGRDEPNFGVYREQTIKLSVGDQLAWNITDKKAGVTNNDAFTVVAINGRKLTTQREAEIEGVKSVKTQVFDLENDPVARFMSHGYSLTANRAQGASFDKVVAVLGSYMGEFANQARGYVMASRPKQEFQWVTDDLKSLFRRLAENDGINPSALNHIDRAMDLADRAERAKPPPLPEKAPEVPKPEPEKAKAAEQDKSEVLKPGGQHTAEDQKSLNKEKDIGEKQITQHDIPFSL</sequence>
<feature type="domain" description="TrwC relaxase" evidence="2">
    <location>
        <begin position="16"/>
        <end position="321"/>
    </location>
</feature>
<dbReference type="InterPro" id="IPR014059">
    <property type="entry name" value="TraI/TrwC_relax"/>
</dbReference>
<proteinExistence type="predicted"/>
<evidence type="ECO:0000256" key="1">
    <source>
        <dbReference type="SAM" id="MobiDB-lite"/>
    </source>
</evidence>
<dbReference type="RefSeq" id="WP_272748984.1">
    <property type="nucleotide sequence ID" value="NZ_JAQQKX010000012.1"/>
</dbReference>
<dbReference type="NCBIfam" id="TIGR02686">
    <property type="entry name" value="relax_trwC"/>
    <property type="match status" value="1"/>
</dbReference>
<dbReference type="SUPFAM" id="SSF55464">
    <property type="entry name" value="Origin of replication-binding domain, RBD-like"/>
    <property type="match status" value="1"/>
</dbReference>